<gene>
    <name evidence="1" type="ORF">EV421DRAFT_2038985</name>
</gene>
<proteinExistence type="predicted"/>
<dbReference type="AlphaFoldDB" id="A0AA39J605"/>
<reference evidence="1" key="1">
    <citation type="submission" date="2023-06" db="EMBL/GenBank/DDBJ databases">
        <authorList>
            <consortium name="Lawrence Berkeley National Laboratory"/>
            <person name="Ahrendt S."/>
            <person name="Sahu N."/>
            <person name="Indic B."/>
            <person name="Wong-Bajracharya J."/>
            <person name="Merenyi Z."/>
            <person name="Ke H.-M."/>
            <person name="Monk M."/>
            <person name="Kocsube S."/>
            <person name="Drula E."/>
            <person name="Lipzen A."/>
            <person name="Balint B."/>
            <person name="Henrissat B."/>
            <person name="Andreopoulos B."/>
            <person name="Martin F.M."/>
            <person name="Harder C.B."/>
            <person name="Rigling D."/>
            <person name="Ford K.L."/>
            <person name="Foster G.D."/>
            <person name="Pangilinan J."/>
            <person name="Papanicolaou A."/>
            <person name="Barry K."/>
            <person name="LaButti K."/>
            <person name="Viragh M."/>
            <person name="Koriabine M."/>
            <person name="Yan M."/>
            <person name="Riley R."/>
            <person name="Champramary S."/>
            <person name="Plett K.L."/>
            <person name="Tsai I.J."/>
            <person name="Slot J."/>
            <person name="Sipos G."/>
            <person name="Plett J."/>
            <person name="Nagy L.G."/>
            <person name="Grigoriev I.V."/>
        </authorList>
    </citation>
    <scope>NUCLEOTIDE SEQUENCE</scope>
    <source>
        <strain evidence="1">FPL87.14</strain>
    </source>
</reference>
<keyword evidence="2" id="KW-1185">Reference proteome</keyword>
<name>A0AA39J605_9AGAR</name>
<organism evidence="1 2">
    <name type="scientific">Armillaria borealis</name>
    <dbReference type="NCBI Taxonomy" id="47425"/>
    <lineage>
        <taxon>Eukaryota</taxon>
        <taxon>Fungi</taxon>
        <taxon>Dikarya</taxon>
        <taxon>Basidiomycota</taxon>
        <taxon>Agaricomycotina</taxon>
        <taxon>Agaricomycetes</taxon>
        <taxon>Agaricomycetidae</taxon>
        <taxon>Agaricales</taxon>
        <taxon>Marasmiineae</taxon>
        <taxon>Physalacriaceae</taxon>
        <taxon>Armillaria</taxon>
    </lineage>
</organism>
<comment type="caution">
    <text evidence="1">The sequence shown here is derived from an EMBL/GenBank/DDBJ whole genome shotgun (WGS) entry which is preliminary data.</text>
</comment>
<sequence length="165" mass="19512">MATRLYMDLSVPNPHLYQGPSERLPQDWSNNWENFLFCGRLFPLVNGRIFKSLDIELHNHVYGEIYIIMYNVHSDNAVIRIGTRYFVYHFDTDVLLEFIHTYPTLDAFLDLARQWGGPLSRHTLTPFVESKMDVTPDNYYDEVDRWDEELKRVRAAHALMGSRLE</sequence>
<dbReference type="Proteomes" id="UP001175226">
    <property type="component" value="Unassembled WGS sequence"/>
</dbReference>
<accession>A0AA39J605</accession>
<protein>
    <submittedName>
        <fullName evidence="1">Uncharacterized protein</fullName>
    </submittedName>
</protein>
<evidence type="ECO:0000313" key="2">
    <source>
        <dbReference type="Proteomes" id="UP001175226"/>
    </source>
</evidence>
<evidence type="ECO:0000313" key="1">
    <source>
        <dbReference type="EMBL" id="KAK0435896.1"/>
    </source>
</evidence>
<dbReference type="EMBL" id="JAUEPT010000059">
    <property type="protein sequence ID" value="KAK0435896.1"/>
    <property type="molecule type" value="Genomic_DNA"/>
</dbReference>